<comment type="pathway">
    <text evidence="12">Glycan biosynthesis.</text>
</comment>
<evidence type="ECO:0000256" key="12">
    <source>
        <dbReference type="ARBA" id="ARBA00060592"/>
    </source>
</evidence>
<name>A0A4P7IAR1_9ACTN</name>
<keyword evidence="6 13" id="KW-0573">Peptidoglycan synthesis</keyword>
<dbReference type="FunFam" id="2.40.440.10:FF:000005">
    <property type="entry name" value="L,D-transpeptidase 2"/>
    <property type="match status" value="1"/>
</dbReference>
<gene>
    <name evidence="17" type="ORF">EXE58_00520</name>
</gene>
<organism evidence="17 18">
    <name type="scientific">Nocardioides seonyuensis</name>
    <dbReference type="NCBI Taxonomy" id="2518371"/>
    <lineage>
        <taxon>Bacteria</taxon>
        <taxon>Bacillati</taxon>
        <taxon>Actinomycetota</taxon>
        <taxon>Actinomycetes</taxon>
        <taxon>Propionibacteriales</taxon>
        <taxon>Nocardioidaceae</taxon>
        <taxon>Nocardioides</taxon>
    </lineage>
</organism>
<dbReference type="SUPFAM" id="SSF141523">
    <property type="entry name" value="L,D-transpeptidase catalytic domain-like"/>
    <property type="match status" value="1"/>
</dbReference>
<evidence type="ECO:0000256" key="9">
    <source>
        <dbReference type="ARBA" id="ARBA00023288"/>
    </source>
</evidence>
<evidence type="ECO:0000256" key="13">
    <source>
        <dbReference type="PROSITE-ProRule" id="PRU01373"/>
    </source>
</evidence>
<dbReference type="PROSITE" id="PS51257">
    <property type="entry name" value="PROKAR_LIPOPROTEIN"/>
    <property type="match status" value="1"/>
</dbReference>
<feature type="active site" description="Proton donor/acceptor" evidence="13">
    <location>
        <position position="332"/>
    </location>
</feature>
<feature type="active site" description="Nucleophile" evidence="13">
    <location>
        <position position="350"/>
    </location>
</feature>
<dbReference type="GO" id="GO:0071555">
    <property type="term" value="P:cell wall organization"/>
    <property type="evidence" value="ECO:0007669"/>
    <property type="project" value="UniProtKB-UniRule"/>
</dbReference>
<keyword evidence="5 13" id="KW-0133">Cell shape</keyword>
<feature type="domain" description="L,D-TPase catalytic" evidence="16">
    <location>
        <begin position="248"/>
        <end position="374"/>
    </location>
</feature>
<keyword evidence="3" id="KW-0808">Transferase</keyword>
<dbReference type="RefSeq" id="WP_135266079.1">
    <property type="nucleotide sequence ID" value="NZ_CP038436.1"/>
</dbReference>
<keyword evidence="8" id="KW-0564">Palmitate</keyword>
<dbReference type="GO" id="GO:0071972">
    <property type="term" value="F:peptidoglycan L,D-transpeptidase activity"/>
    <property type="evidence" value="ECO:0007669"/>
    <property type="project" value="TreeGrafter"/>
</dbReference>
<sequence>MSVRLPRRAVLRRRAAAVLTLLTCLALVACEAEAGDSARSATERGSADEATPPTPVKLMTNLPQGASVPVDHRLRVDVQGAELGRVKVTSSAGELAGAVGDGAWRATGRLEPSTDYTVRVTAERADGSKVRRRARFHTADLTLDQQVYASVAPLDGETVGVGMPVVVTFDLPVSDRAAFERQMIVTSSPRQAGSWHWLSDLEAHWRPRSYWQPGTDVHVELDINSVAAGEGLYGQESRSIDFRVGDSVVSKVDVDAHVMRTFINGKLARTIPVSAGKPGWETRSGTKVIIEKFRRKRMDASTIGVSEDDPEYYDLANVQYALRVTYSGEFLHAAPWSAGSQGSANVSHGCVGMSVADAAWLYDLTHRGDVVEVTGSDRQMSLTNGYGDWNASFADYRAGSALH</sequence>
<dbReference type="KEGG" id="nsn:EXE58_00520"/>
<keyword evidence="7" id="KW-0472">Membrane</keyword>
<dbReference type="Gene3D" id="2.40.440.10">
    <property type="entry name" value="L,D-transpeptidase catalytic domain-like"/>
    <property type="match status" value="1"/>
</dbReference>
<dbReference type="InterPro" id="IPR041280">
    <property type="entry name" value="Big_10"/>
</dbReference>
<dbReference type="InterPro" id="IPR005490">
    <property type="entry name" value="LD_TPept_cat_dom"/>
</dbReference>
<evidence type="ECO:0000256" key="11">
    <source>
        <dbReference type="ARBA" id="ARBA00023316"/>
    </source>
</evidence>
<dbReference type="Gene3D" id="2.60.40.3710">
    <property type="match status" value="1"/>
</dbReference>
<evidence type="ECO:0000256" key="8">
    <source>
        <dbReference type="ARBA" id="ARBA00023139"/>
    </source>
</evidence>
<dbReference type="Proteomes" id="UP000294853">
    <property type="component" value="Chromosome"/>
</dbReference>
<dbReference type="EMBL" id="CP038436">
    <property type="protein sequence ID" value="QBX54104.1"/>
    <property type="molecule type" value="Genomic_DNA"/>
</dbReference>
<evidence type="ECO:0000256" key="2">
    <source>
        <dbReference type="ARBA" id="ARBA00022475"/>
    </source>
</evidence>
<dbReference type="PROSITE" id="PS52029">
    <property type="entry name" value="LD_TPASE"/>
    <property type="match status" value="1"/>
</dbReference>
<evidence type="ECO:0000256" key="3">
    <source>
        <dbReference type="ARBA" id="ARBA00022679"/>
    </source>
</evidence>
<evidence type="ECO:0000256" key="1">
    <source>
        <dbReference type="ARBA" id="ARBA00004752"/>
    </source>
</evidence>
<dbReference type="GO" id="GO:0005576">
    <property type="term" value="C:extracellular region"/>
    <property type="evidence" value="ECO:0007669"/>
    <property type="project" value="TreeGrafter"/>
</dbReference>
<evidence type="ECO:0000256" key="10">
    <source>
        <dbReference type="ARBA" id="ARBA00023315"/>
    </source>
</evidence>
<keyword evidence="18" id="KW-1185">Reference proteome</keyword>
<dbReference type="GO" id="GO:0016746">
    <property type="term" value="F:acyltransferase activity"/>
    <property type="evidence" value="ECO:0007669"/>
    <property type="project" value="UniProtKB-KW"/>
</dbReference>
<dbReference type="Gene3D" id="2.60.40.3780">
    <property type="match status" value="1"/>
</dbReference>
<keyword evidence="4 15" id="KW-0732">Signal</keyword>
<keyword evidence="11 13" id="KW-0961">Cell wall biogenesis/degradation</keyword>
<evidence type="ECO:0000256" key="14">
    <source>
        <dbReference type="SAM" id="MobiDB-lite"/>
    </source>
</evidence>
<feature type="region of interest" description="Disordered" evidence="14">
    <location>
        <begin position="36"/>
        <end position="63"/>
    </location>
</feature>
<dbReference type="PANTHER" id="PTHR30582">
    <property type="entry name" value="L,D-TRANSPEPTIDASE"/>
    <property type="match status" value="1"/>
</dbReference>
<feature type="signal peptide" evidence="15">
    <location>
        <begin position="1"/>
        <end position="34"/>
    </location>
</feature>
<dbReference type="PANTHER" id="PTHR30582:SF2">
    <property type="entry name" value="L,D-TRANSPEPTIDASE YCIB-RELATED"/>
    <property type="match status" value="1"/>
</dbReference>
<dbReference type="AlphaFoldDB" id="A0A4P7IAR1"/>
<protein>
    <recommendedName>
        <fullName evidence="16">L,D-TPase catalytic domain-containing protein</fullName>
    </recommendedName>
</protein>
<reference evidence="17 18" key="1">
    <citation type="submission" date="2019-03" db="EMBL/GenBank/DDBJ databases">
        <title>Three New Species of Nocardioides, Nocardioides euryhalodurans sp. nov., Nocardioides seonyuensis sp. nov. and Nocardioides eburneoflavus sp. nov. Iolated from Soil.</title>
        <authorList>
            <person name="Roh S.G."/>
            <person name="Lee C."/>
            <person name="Kim M.-K."/>
            <person name="Kim S.B."/>
        </authorList>
    </citation>
    <scope>NUCLEOTIDE SEQUENCE [LARGE SCALE GENOMIC DNA]</scope>
    <source>
        <strain evidence="17 18">MMS17-SY207-3</strain>
    </source>
</reference>
<dbReference type="CDD" id="cd16913">
    <property type="entry name" value="YkuD_like"/>
    <property type="match status" value="1"/>
</dbReference>
<evidence type="ECO:0000313" key="18">
    <source>
        <dbReference type="Proteomes" id="UP000294853"/>
    </source>
</evidence>
<evidence type="ECO:0000256" key="6">
    <source>
        <dbReference type="ARBA" id="ARBA00022984"/>
    </source>
</evidence>
<evidence type="ECO:0000256" key="15">
    <source>
        <dbReference type="SAM" id="SignalP"/>
    </source>
</evidence>
<evidence type="ECO:0000256" key="7">
    <source>
        <dbReference type="ARBA" id="ARBA00023136"/>
    </source>
</evidence>
<dbReference type="GO" id="GO:0018104">
    <property type="term" value="P:peptidoglycan-protein cross-linking"/>
    <property type="evidence" value="ECO:0007669"/>
    <property type="project" value="TreeGrafter"/>
</dbReference>
<evidence type="ECO:0000259" key="16">
    <source>
        <dbReference type="PROSITE" id="PS52029"/>
    </source>
</evidence>
<dbReference type="OrthoDB" id="5242354at2"/>
<keyword evidence="10" id="KW-0012">Acyltransferase</keyword>
<comment type="pathway">
    <text evidence="1 13">Cell wall biogenesis; peptidoglycan biosynthesis.</text>
</comment>
<evidence type="ECO:0000313" key="17">
    <source>
        <dbReference type="EMBL" id="QBX54104.1"/>
    </source>
</evidence>
<evidence type="ECO:0000256" key="5">
    <source>
        <dbReference type="ARBA" id="ARBA00022960"/>
    </source>
</evidence>
<feature type="chain" id="PRO_5020914312" description="L,D-TPase catalytic domain-containing protein" evidence="15">
    <location>
        <begin position="35"/>
        <end position="403"/>
    </location>
</feature>
<dbReference type="Pfam" id="PF17964">
    <property type="entry name" value="Big_10"/>
    <property type="match status" value="1"/>
</dbReference>
<dbReference type="InterPro" id="IPR050979">
    <property type="entry name" value="LD-transpeptidase"/>
</dbReference>
<dbReference type="Pfam" id="PF03734">
    <property type="entry name" value="YkuD"/>
    <property type="match status" value="1"/>
</dbReference>
<dbReference type="GO" id="GO:0008360">
    <property type="term" value="P:regulation of cell shape"/>
    <property type="evidence" value="ECO:0007669"/>
    <property type="project" value="UniProtKB-UniRule"/>
</dbReference>
<accession>A0A4P7IAR1</accession>
<dbReference type="InterPro" id="IPR038063">
    <property type="entry name" value="Transpep_catalytic_dom"/>
</dbReference>
<dbReference type="UniPathway" id="UPA00219"/>
<keyword evidence="9" id="KW-0449">Lipoprotein</keyword>
<proteinExistence type="predicted"/>
<dbReference type="CDD" id="cd13432">
    <property type="entry name" value="LDT_IgD_like_2"/>
    <property type="match status" value="1"/>
</dbReference>
<keyword evidence="2" id="KW-1003">Cell membrane</keyword>
<evidence type="ECO:0000256" key="4">
    <source>
        <dbReference type="ARBA" id="ARBA00022729"/>
    </source>
</evidence>